<evidence type="ECO:0000313" key="2">
    <source>
        <dbReference type="EMBL" id="EWS80922.1"/>
    </source>
</evidence>
<comment type="caution">
    <text evidence="2">The sequence shown here is derived from an EMBL/GenBank/DDBJ whole genome shotgun (WGS) entry which is preliminary data.</text>
</comment>
<dbReference type="AlphaFoldDB" id="Z9JT32"/>
<keyword evidence="3" id="KW-1185">Reference proteome</keyword>
<dbReference type="HOGENOM" id="CLU_007383_5_1_11"/>
<dbReference type="RefSeq" id="WP_038372757.1">
    <property type="nucleotide sequence ID" value="NZ_KK069995.1"/>
</dbReference>
<name>Z9JT32_9MICO</name>
<dbReference type="Gene3D" id="3.40.50.720">
    <property type="entry name" value="NAD(P)-binding Rossmann-like Domain"/>
    <property type="match status" value="1"/>
</dbReference>
<dbReference type="STRING" id="396014.BF93_00730"/>
<reference evidence="2 3" key="1">
    <citation type="submission" date="2014-02" db="EMBL/GenBank/DDBJ databases">
        <title>Genome sequence of Brachybacterium phenoliresistens strain W13A50.</title>
        <authorList>
            <person name="Wang X."/>
        </authorList>
    </citation>
    <scope>NUCLEOTIDE SEQUENCE [LARGE SCALE GENOMIC DNA]</scope>
    <source>
        <strain evidence="2 3">W13A50</strain>
    </source>
</reference>
<accession>Z9JT32</accession>
<dbReference type="PANTHER" id="PTHR12126:SF11">
    <property type="entry name" value="NADH DEHYDROGENASE [UBIQUINONE] 1 ALPHA SUBCOMPLEX SUBUNIT 9, MITOCHONDRIAL"/>
    <property type="match status" value="1"/>
</dbReference>
<dbReference type="InterPro" id="IPR051207">
    <property type="entry name" value="ComplexI_NDUFA9_subunit"/>
</dbReference>
<dbReference type="InterPro" id="IPR016040">
    <property type="entry name" value="NAD(P)-bd_dom"/>
</dbReference>
<protein>
    <submittedName>
        <fullName evidence="2">NmrA family transcriptional regulator</fullName>
    </submittedName>
</protein>
<evidence type="ECO:0000313" key="3">
    <source>
        <dbReference type="Proteomes" id="UP000023067"/>
    </source>
</evidence>
<dbReference type="OrthoDB" id="9771302at2"/>
<dbReference type="EMBL" id="JDYK01000010">
    <property type="protein sequence ID" value="EWS80922.1"/>
    <property type="molecule type" value="Genomic_DNA"/>
</dbReference>
<sequence length="257" mass="27081">MDIAVLGSTGTIGRSLSGKLEESGHTVRRLSRSAGVDARSGRGLDAALEGAEVVVDAVNVQAIRGDRAVSFFTRAAQNIARSAERAGARRVVCVSIAGAARPEVRGAFGYYRGKAAQERAYQDARIPATIIRSTQWFELAEQMAAQASIGPLAVLPTMRMAPLSAHRAARHIVPEVVREDVAGDRILAIRGPEEMTTAQLVRRILAARGEIGGRRLRVVTELPYLGRGLAGGGLIPRDGIVDDLTLGAWLDGGGAAG</sequence>
<organism evidence="2 3">
    <name type="scientific">Brachybacterium phenoliresistens</name>
    <dbReference type="NCBI Taxonomy" id="396014"/>
    <lineage>
        <taxon>Bacteria</taxon>
        <taxon>Bacillati</taxon>
        <taxon>Actinomycetota</taxon>
        <taxon>Actinomycetes</taxon>
        <taxon>Micrococcales</taxon>
        <taxon>Dermabacteraceae</taxon>
        <taxon>Brachybacterium</taxon>
    </lineage>
</organism>
<dbReference type="GO" id="GO:0044877">
    <property type="term" value="F:protein-containing complex binding"/>
    <property type="evidence" value="ECO:0007669"/>
    <property type="project" value="TreeGrafter"/>
</dbReference>
<feature type="domain" description="NAD(P)-binding" evidence="1">
    <location>
        <begin position="7"/>
        <end position="133"/>
    </location>
</feature>
<evidence type="ECO:0000259" key="1">
    <source>
        <dbReference type="Pfam" id="PF13460"/>
    </source>
</evidence>
<dbReference type="PANTHER" id="PTHR12126">
    <property type="entry name" value="NADH-UBIQUINONE OXIDOREDUCTASE 39 KDA SUBUNIT-RELATED"/>
    <property type="match status" value="1"/>
</dbReference>
<dbReference type="InterPro" id="IPR036291">
    <property type="entry name" value="NAD(P)-bd_dom_sf"/>
</dbReference>
<dbReference type="eggNOG" id="COG0702">
    <property type="taxonomic scope" value="Bacteria"/>
</dbReference>
<dbReference type="Pfam" id="PF13460">
    <property type="entry name" value="NAD_binding_10"/>
    <property type="match status" value="1"/>
</dbReference>
<gene>
    <name evidence="2" type="ORF">BF93_00730</name>
</gene>
<dbReference type="Proteomes" id="UP000023067">
    <property type="component" value="Unassembled WGS sequence"/>
</dbReference>
<proteinExistence type="predicted"/>
<dbReference type="SUPFAM" id="SSF51735">
    <property type="entry name" value="NAD(P)-binding Rossmann-fold domains"/>
    <property type="match status" value="1"/>
</dbReference>
<dbReference type="PATRIC" id="fig|396014.3.peg.2186"/>